<feature type="signal peptide" evidence="1">
    <location>
        <begin position="1"/>
        <end position="24"/>
    </location>
</feature>
<dbReference type="RefSeq" id="WP_119669070.1">
    <property type="nucleotide sequence ID" value="NZ_QXED01000005.1"/>
</dbReference>
<accession>A0A418M664</accession>
<keyword evidence="3" id="KW-1185">Reference proteome</keyword>
<dbReference type="NCBIfam" id="TIGR04183">
    <property type="entry name" value="Por_Secre_tail"/>
    <property type="match status" value="1"/>
</dbReference>
<evidence type="ECO:0000313" key="3">
    <source>
        <dbReference type="Proteomes" id="UP000283523"/>
    </source>
</evidence>
<dbReference type="AlphaFoldDB" id="A0A418M664"/>
<proteinExistence type="predicted"/>
<sequence length="190" mass="20594">MKNLNTVLLSGILLLSSSVGWAKAEEPCSDRLRLTQRVNQGEVRQSQAIESLVASNVVASSAKAEYQAGRSVTLLPGFTAEHGSRFEAQVKDCSCDQALLSAESRSILAAYPNPFIEATVIKYRLAEASPVTLSLLNAQGQTVEVLLSSDFQEAGAHEFTYKNASLPASVYLYSLRTTQGIVTKRLVKNR</sequence>
<dbReference type="OrthoDB" id="953420at2"/>
<feature type="chain" id="PRO_5019095388" evidence="1">
    <location>
        <begin position="25"/>
        <end position="190"/>
    </location>
</feature>
<protein>
    <submittedName>
        <fullName evidence="2">T9SS C-terminal target domain-containing protein</fullName>
    </submittedName>
</protein>
<organism evidence="2 3">
    <name type="scientific">Fibrisoma montanum</name>
    <dbReference type="NCBI Taxonomy" id="2305895"/>
    <lineage>
        <taxon>Bacteria</taxon>
        <taxon>Pseudomonadati</taxon>
        <taxon>Bacteroidota</taxon>
        <taxon>Cytophagia</taxon>
        <taxon>Cytophagales</taxon>
        <taxon>Spirosomataceae</taxon>
        <taxon>Fibrisoma</taxon>
    </lineage>
</organism>
<dbReference type="InterPro" id="IPR026444">
    <property type="entry name" value="Secre_tail"/>
</dbReference>
<dbReference type="EMBL" id="QXED01000005">
    <property type="protein sequence ID" value="RIV21276.1"/>
    <property type="molecule type" value="Genomic_DNA"/>
</dbReference>
<evidence type="ECO:0000313" key="2">
    <source>
        <dbReference type="EMBL" id="RIV21276.1"/>
    </source>
</evidence>
<dbReference type="NCBIfam" id="NF045639">
    <property type="entry name" value="GCX_COOH"/>
    <property type="match status" value="1"/>
</dbReference>
<evidence type="ECO:0000256" key="1">
    <source>
        <dbReference type="SAM" id="SignalP"/>
    </source>
</evidence>
<keyword evidence="1" id="KW-0732">Signal</keyword>
<dbReference type="Proteomes" id="UP000283523">
    <property type="component" value="Unassembled WGS sequence"/>
</dbReference>
<name>A0A418M664_9BACT</name>
<comment type="caution">
    <text evidence="2">The sequence shown here is derived from an EMBL/GenBank/DDBJ whole genome shotgun (WGS) entry which is preliminary data.</text>
</comment>
<dbReference type="InterPro" id="IPR055015">
    <property type="entry name" value="GCX_COOH"/>
</dbReference>
<gene>
    <name evidence="2" type="ORF">DYU11_17845</name>
</gene>
<reference evidence="2 3" key="1">
    <citation type="submission" date="2018-08" db="EMBL/GenBank/DDBJ databases">
        <title>Fibrisoma montanum sp. nov., isolated from Danxia mountain soil.</title>
        <authorList>
            <person name="Huang Y."/>
        </authorList>
    </citation>
    <scope>NUCLEOTIDE SEQUENCE [LARGE SCALE GENOMIC DNA]</scope>
    <source>
        <strain evidence="2 3">HYT19</strain>
    </source>
</reference>